<comment type="caution">
    <text evidence="1">The sequence shown here is derived from an EMBL/GenBank/DDBJ whole genome shotgun (WGS) entry which is preliminary data.</text>
</comment>
<name>X1ECT1_9ZZZZ</name>
<accession>X1ECT1</accession>
<organism evidence="1">
    <name type="scientific">marine sediment metagenome</name>
    <dbReference type="NCBI Taxonomy" id="412755"/>
    <lineage>
        <taxon>unclassified sequences</taxon>
        <taxon>metagenomes</taxon>
        <taxon>ecological metagenomes</taxon>
    </lineage>
</organism>
<evidence type="ECO:0000313" key="1">
    <source>
        <dbReference type="EMBL" id="GAH30422.1"/>
    </source>
</evidence>
<proteinExistence type="predicted"/>
<protein>
    <submittedName>
        <fullName evidence="1">Uncharacterized protein</fullName>
    </submittedName>
</protein>
<gene>
    <name evidence="1" type="ORF">S03H2_03397</name>
</gene>
<dbReference type="AlphaFoldDB" id="X1ECT1"/>
<reference evidence="1" key="1">
    <citation type="journal article" date="2014" name="Front. Microbiol.">
        <title>High frequency of phylogenetically diverse reductive dehalogenase-homologous genes in deep subseafloor sedimentary metagenomes.</title>
        <authorList>
            <person name="Kawai M."/>
            <person name="Futagami T."/>
            <person name="Toyoda A."/>
            <person name="Takaki Y."/>
            <person name="Nishi S."/>
            <person name="Hori S."/>
            <person name="Arai W."/>
            <person name="Tsubouchi T."/>
            <person name="Morono Y."/>
            <person name="Uchiyama I."/>
            <person name="Ito T."/>
            <person name="Fujiyama A."/>
            <person name="Inagaki F."/>
            <person name="Takami H."/>
        </authorList>
    </citation>
    <scope>NUCLEOTIDE SEQUENCE</scope>
    <source>
        <strain evidence="1">Expedition CK06-06</strain>
    </source>
</reference>
<sequence length="148" mass="16245">MDETAMSVRKQEVLKIDGDAEYTQLIQVEHACDGSQEDAVATITVHHDGYLMGIQMSSRMGFTTNGEHYVLELSKSGNFQAFDSGNPDTLCVHNTSFQLATQGATVTSVISSLRTKIFFRAGERIYLNAFGAASRTVNGSAVLFWRNL</sequence>
<dbReference type="EMBL" id="BARU01001252">
    <property type="protein sequence ID" value="GAH30422.1"/>
    <property type="molecule type" value="Genomic_DNA"/>
</dbReference>